<name>A0ABQ5KJ18_9EUKA</name>
<dbReference type="Pfam" id="PF00005">
    <property type="entry name" value="ABC_tran"/>
    <property type="match status" value="1"/>
</dbReference>
<dbReference type="Proteomes" id="UP001057375">
    <property type="component" value="Unassembled WGS sequence"/>
</dbReference>
<accession>A0ABQ5KJ18</accession>
<evidence type="ECO:0000256" key="4">
    <source>
        <dbReference type="SAM" id="SignalP"/>
    </source>
</evidence>
<feature type="signal peptide" evidence="4">
    <location>
        <begin position="1"/>
        <end position="18"/>
    </location>
</feature>
<feature type="transmembrane region" description="Helical" evidence="3">
    <location>
        <begin position="316"/>
        <end position="335"/>
    </location>
</feature>
<dbReference type="EMBL" id="BQXS01009999">
    <property type="protein sequence ID" value="GKT32508.1"/>
    <property type="molecule type" value="Genomic_DNA"/>
</dbReference>
<evidence type="ECO:0000256" key="1">
    <source>
        <dbReference type="ARBA" id="ARBA00022741"/>
    </source>
</evidence>
<dbReference type="PROSITE" id="PS50893">
    <property type="entry name" value="ABC_TRANSPORTER_2"/>
    <property type="match status" value="1"/>
</dbReference>
<evidence type="ECO:0000313" key="7">
    <source>
        <dbReference type="Proteomes" id="UP001057375"/>
    </source>
</evidence>
<keyword evidence="2" id="KW-0067">ATP-binding</keyword>
<protein>
    <submittedName>
        <fullName evidence="6">ABC transporter A like protein</fullName>
    </submittedName>
</protein>
<keyword evidence="1" id="KW-0547">Nucleotide-binding</keyword>
<evidence type="ECO:0000313" key="6">
    <source>
        <dbReference type="EMBL" id="GKT32508.1"/>
    </source>
</evidence>
<keyword evidence="4" id="KW-0732">Signal</keyword>
<gene>
    <name evidence="6" type="ORF">ADUPG1_006649</name>
</gene>
<keyword evidence="3" id="KW-1133">Transmembrane helix</keyword>
<organism evidence="6 7">
    <name type="scientific">Aduncisulcus paluster</name>
    <dbReference type="NCBI Taxonomy" id="2918883"/>
    <lineage>
        <taxon>Eukaryota</taxon>
        <taxon>Metamonada</taxon>
        <taxon>Carpediemonas-like organisms</taxon>
        <taxon>Aduncisulcus</taxon>
    </lineage>
</organism>
<dbReference type="InterPro" id="IPR027417">
    <property type="entry name" value="P-loop_NTPase"/>
</dbReference>
<feature type="chain" id="PRO_5046108963" evidence="4">
    <location>
        <begin position="19"/>
        <end position="817"/>
    </location>
</feature>
<feature type="transmembrane region" description="Helical" evidence="3">
    <location>
        <begin position="341"/>
        <end position="362"/>
    </location>
</feature>
<dbReference type="PANTHER" id="PTHR19229">
    <property type="entry name" value="ATP-BINDING CASSETTE TRANSPORTER SUBFAMILY A ABCA"/>
    <property type="match status" value="1"/>
</dbReference>
<reference evidence="6" key="1">
    <citation type="submission" date="2022-03" db="EMBL/GenBank/DDBJ databases">
        <title>Draft genome sequence of Aduncisulcus paluster, a free-living microaerophilic Fornicata.</title>
        <authorList>
            <person name="Yuyama I."/>
            <person name="Kume K."/>
            <person name="Tamura T."/>
            <person name="Inagaki Y."/>
            <person name="Hashimoto T."/>
        </authorList>
    </citation>
    <scope>NUCLEOTIDE SEQUENCE</scope>
    <source>
        <strain evidence="6">NY0171</strain>
    </source>
</reference>
<feature type="domain" description="ABC transporter" evidence="5">
    <location>
        <begin position="516"/>
        <end position="734"/>
    </location>
</feature>
<feature type="transmembrane region" description="Helical" evidence="3">
    <location>
        <begin position="286"/>
        <end position="309"/>
    </location>
</feature>
<dbReference type="InterPro" id="IPR003439">
    <property type="entry name" value="ABC_transporter-like_ATP-bd"/>
</dbReference>
<dbReference type="PROSITE" id="PS51257">
    <property type="entry name" value="PROKAR_LIPOPROTEIN"/>
    <property type="match status" value="1"/>
</dbReference>
<feature type="transmembrane region" description="Helical" evidence="3">
    <location>
        <begin position="211"/>
        <end position="230"/>
    </location>
</feature>
<comment type="caution">
    <text evidence="6">The sequence shown here is derived from an EMBL/GenBank/DDBJ whole genome shotgun (WGS) entry which is preliminary data.</text>
</comment>
<evidence type="ECO:0000256" key="3">
    <source>
        <dbReference type="SAM" id="Phobius"/>
    </source>
</evidence>
<evidence type="ECO:0000259" key="5">
    <source>
        <dbReference type="PROSITE" id="PS50893"/>
    </source>
</evidence>
<dbReference type="InterPro" id="IPR003593">
    <property type="entry name" value="AAA+_ATPase"/>
</dbReference>
<sequence>MPKGLALIFIIIFLACLAMMPITEFVLYHHSDPKVNLDVLDTHLVTNLPGLAESWEIAVTAPVSGEFGALSYSNPLLNTGIFGQMDQTFVDPGYLPFTVDFQSYNDIHENYFEDQNTNITHVFDFVEFNSDRIEINHAYSVPIYIPDEQDDLLVGSKFRTYMQFIAALTQCPDFPTDSACGVSPFPVSDFTFSYLPEPTSDSSEIFEGLEALFFLAAMFFAMTVSLGSFVGMRQTKQEEYLVLVTGRKLTFISYQIALILIFATVPFVFGLVMMTVSLGFVIHSNILFLLITSVFLIFTFAFSMFVVSYRMNHGQLFWRLFYQLVLPISLLPWLFSSVVILPEWSLCLMGLAAPFFSPYWMFEMVVKEGMRVDSMVTDLFTNGWFYLHFIVGCISFGWWFALFYGVERRKEKRLNMEMARRMHKMGLPKDDEEGEHSSLLGTMTEENVVGLDTVHSSLEVSRMTSDTIPYLSSSEAFDYAFDPSSVEKEYSKVHKHVERLKQNRLSPSNNSSSLPLYVYRGRKCFPGKTQPALDDITVGLERGKIRVILGKNGAGKTTLFNCLTGFMELDEGVLGRSGRISLCPQHDSHHFAVLTVGEMMKFFTAFGGSYDTFEEAYEDIVPILALEPYMGSRSGQLSGGYRRRVSVAIAMCMNPEVLLLDELSTGIDVASRCGIWKLLSKLREGRSICFTTHHLDETQYADDVVIMNDGRVHVVGNRNDMLRQFCDTLTVEVRCDSGKGQTVVEAFQARGIQHVKVEKMFESSSCCVVQLAVSFKHISISKLLGLCINMRKDNVFYDFDIQRLSLANVFCKVVAMK</sequence>
<dbReference type="Gene3D" id="3.40.50.300">
    <property type="entry name" value="P-loop containing nucleotide triphosphate hydrolases"/>
    <property type="match status" value="1"/>
</dbReference>
<keyword evidence="3" id="KW-0812">Transmembrane</keyword>
<keyword evidence="3" id="KW-0472">Membrane</keyword>
<dbReference type="PANTHER" id="PTHR19229:SF265">
    <property type="match status" value="1"/>
</dbReference>
<feature type="transmembrane region" description="Helical" evidence="3">
    <location>
        <begin position="251"/>
        <end position="274"/>
    </location>
</feature>
<feature type="transmembrane region" description="Helical" evidence="3">
    <location>
        <begin position="383"/>
        <end position="406"/>
    </location>
</feature>
<proteinExistence type="predicted"/>
<dbReference type="SMART" id="SM00382">
    <property type="entry name" value="AAA"/>
    <property type="match status" value="1"/>
</dbReference>
<dbReference type="SUPFAM" id="SSF52540">
    <property type="entry name" value="P-loop containing nucleoside triphosphate hydrolases"/>
    <property type="match status" value="1"/>
</dbReference>
<keyword evidence="7" id="KW-1185">Reference proteome</keyword>
<dbReference type="InterPro" id="IPR026082">
    <property type="entry name" value="ABCA"/>
</dbReference>
<evidence type="ECO:0000256" key="2">
    <source>
        <dbReference type="ARBA" id="ARBA00022840"/>
    </source>
</evidence>